<organism evidence="1 2">
    <name type="scientific">Vaccinium darrowii</name>
    <dbReference type="NCBI Taxonomy" id="229202"/>
    <lineage>
        <taxon>Eukaryota</taxon>
        <taxon>Viridiplantae</taxon>
        <taxon>Streptophyta</taxon>
        <taxon>Embryophyta</taxon>
        <taxon>Tracheophyta</taxon>
        <taxon>Spermatophyta</taxon>
        <taxon>Magnoliopsida</taxon>
        <taxon>eudicotyledons</taxon>
        <taxon>Gunneridae</taxon>
        <taxon>Pentapetalae</taxon>
        <taxon>asterids</taxon>
        <taxon>Ericales</taxon>
        <taxon>Ericaceae</taxon>
        <taxon>Vaccinioideae</taxon>
        <taxon>Vaccinieae</taxon>
        <taxon>Vaccinium</taxon>
    </lineage>
</organism>
<dbReference type="EMBL" id="CM037152">
    <property type="protein sequence ID" value="KAH7835546.1"/>
    <property type="molecule type" value="Genomic_DNA"/>
</dbReference>
<keyword evidence="2" id="KW-1185">Reference proteome</keyword>
<protein>
    <submittedName>
        <fullName evidence="1">Uncharacterized protein</fullName>
    </submittedName>
</protein>
<dbReference type="Proteomes" id="UP000828048">
    <property type="component" value="Chromosome 2"/>
</dbReference>
<comment type="caution">
    <text evidence="1">The sequence shown here is derived from an EMBL/GenBank/DDBJ whole genome shotgun (WGS) entry which is preliminary data.</text>
</comment>
<evidence type="ECO:0000313" key="1">
    <source>
        <dbReference type="EMBL" id="KAH7835546.1"/>
    </source>
</evidence>
<name>A0ACB7X455_9ERIC</name>
<sequence>MKHNVEANLYAFLCTKRYVMTIDDIWDIKAWNALKPGLPIDSEKGSRIILSSRNKNIGKDIGGLDSVFELQPPDPQTSRELFYKLIAHVSKNITETLDSPQLENISEQILERCHGLPLAIVLVAGLLKTRLRSQTEWKAILDGMG</sequence>
<reference evidence="1 2" key="1">
    <citation type="journal article" date="2021" name="Hortic Res">
        <title>High-quality reference genome and annotation aids understanding of berry development for evergreen blueberry (Vaccinium darrowii).</title>
        <authorList>
            <person name="Yu J."/>
            <person name="Hulse-Kemp A.M."/>
            <person name="Babiker E."/>
            <person name="Staton M."/>
        </authorList>
    </citation>
    <scope>NUCLEOTIDE SEQUENCE [LARGE SCALE GENOMIC DNA]</scope>
    <source>
        <strain evidence="2">cv. NJ 8807/NJ 8810</strain>
        <tissue evidence="1">Young leaf</tissue>
    </source>
</reference>
<accession>A0ACB7X455</accession>
<proteinExistence type="predicted"/>
<evidence type="ECO:0000313" key="2">
    <source>
        <dbReference type="Proteomes" id="UP000828048"/>
    </source>
</evidence>
<gene>
    <name evidence="1" type="ORF">Vadar_027147</name>
</gene>